<feature type="transmembrane region" description="Helical" evidence="6">
    <location>
        <begin position="356"/>
        <end position="378"/>
    </location>
</feature>
<evidence type="ECO:0000256" key="1">
    <source>
        <dbReference type="ARBA" id="ARBA00004651"/>
    </source>
</evidence>
<dbReference type="GO" id="GO:0022857">
    <property type="term" value="F:transmembrane transporter activity"/>
    <property type="evidence" value="ECO:0007669"/>
    <property type="project" value="TreeGrafter"/>
</dbReference>
<keyword evidence="2" id="KW-1003">Cell membrane</keyword>
<dbReference type="InterPro" id="IPR050250">
    <property type="entry name" value="Macrolide_Exporter_MacB"/>
</dbReference>
<feature type="domain" description="ABC3 transporter permease C-terminal" evidence="7">
    <location>
        <begin position="272"/>
        <end position="379"/>
    </location>
</feature>
<feature type="domain" description="MacB-like periplasmic core" evidence="8">
    <location>
        <begin position="28"/>
        <end position="237"/>
    </location>
</feature>
<dbReference type="EMBL" id="LFZX01000084">
    <property type="protein sequence ID" value="KNC67239.1"/>
    <property type="molecule type" value="Genomic_DNA"/>
</dbReference>
<name>A0A0L0ES45_9GAMM</name>
<dbReference type="InterPro" id="IPR003838">
    <property type="entry name" value="ABC3_permease_C"/>
</dbReference>
<evidence type="ECO:0000256" key="4">
    <source>
        <dbReference type="ARBA" id="ARBA00022989"/>
    </source>
</evidence>
<dbReference type="PANTHER" id="PTHR30572">
    <property type="entry name" value="MEMBRANE COMPONENT OF TRANSPORTER-RELATED"/>
    <property type="match status" value="1"/>
</dbReference>
<reference evidence="10" key="1">
    <citation type="submission" date="2015-07" db="EMBL/GenBank/DDBJ databases">
        <title>Draft genome sequence of a Pseudoalteromonas rubra strain, OCN096, isolated from Kaneohe Bay, Oahu, Hawaii.</title>
        <authorList>
            <person name="Beurmann S."/>
            <person name="Ushijima B."/>
            <person name="Belcaid M."/>
            <person name="Callahan S.M."/>
            <person name="Aeby G.S."/>
        </authorList>
    </citation>
    <scope>NUCLEOTIDE SEQUENCE [LARGE SCALE GENOMIC DNA]</scope>
    <source>
        <strain evidence="10">OCN096</strain>
    </source>
</reference>
<organism evidence="9 10">
    <name type="scientific">Pseudoalteromonas rubra</name>
    <dbReference type="NCBI Taxonomy" id="43658"/>
    <lineage>
        <taxon>Bacteria</taxon>
        <taxon>Pseudomonadati</taxon>
        <taxon>Pseudomonadota</taxon>
        <taxon>Gammaproteobacteria</taxon>
        <taxon>Alteromonadales</taxon>
        <taxon>Pseudoalteromonadaceae</taxon>
        <taxon>Pseudoalteromonas</taxon>
    </lineage>
</organism>
<dbReference type="Pfam" id="PF02687">
    <property type="entry name" value="FtsX"/>
    <property type="match status" value="1"/>
</dbReference>
<dbReference type="GO" id="GO:0005886">
    <property type="term" value="C:plasma membrane"/>
    <property type="evidence" value="ECO:0007669"/>
    <property type="project" value="UniProtKB-SubCell"/>
</dbReference>
<evidence type="ECO:0000313" key="10">
    <source>
        <dbReference type="Proteomes" id="UP000036850"/>
    </source>
</evidence>
<comment type="caution">
    <text evidence="9">The sequence shown here is derived from an EMBL/GenBank/DDBJ whole genome shotgun (WGS) entry which is preliminary data.</text>
</comment>
<sequence length="402" mass="43559">MDSIFSLKQVLKLCSITLRSLPHRVVASFVAIFSIACVTAVLLSVLTLINGMSKTMEQSGLDNTLLVMRAGSISELQSVLFPMEVNIMLNHPKALRDEQDRPIYSSEMFVNAETQLPGSEEILSLALRGVSAGAANMRPDFKIEQGSYFQSGLRQVVIGQAIARKHPQLGVGDTIKLGGSQWQIAGIFSDNLSVFESEIWADLSTVQNDYQRGNSIQSVRIAFADDVDIAQLQQQWDADPRLNVRVITEALFFAQQSENVTRLMRWLGIPLALVMALGAIVAAINTMYSAIASRSTEIAVQKAMGFAPIPIASSVVFESILLALIGGVLGVLPLYLGLNDMTTATNNAANLSQIMFNFTISADLVGQALGIAVVIGLVGGSCRPYTLSEFRLRMHYAQPDCG</sequence>
<comment type="subcellular location">
    <subcellularLocation>
        <location evidence="1">Cell membrane</location>
        <topology evidence="1">Multi-pass membrane protein</topology>
    </subcellularLocation>
</comment>
<keyword evidence="3 6" id="KW-0812">Transmembrane</keyword>
<protein>
    <submittedName>
        <fullName evidence="9">Uncharacterized protein</fullName>
    </submittedName>
</protein>
<dbReference type="PANTHER" id="PTHR30572:SF15">
    <property type="entry name" value="ABC TRANSPORTER PERMEASE"/>
    <property type="match status" value="1"/>
</dbReference>
<evidence type="ECO:0000256" key="2">
    <source>
        <dbReference type="ARBA" id="ARBA00022475"/>
    </source>
</evidence>
<feature type="transmembrane region" description="Helical" evidence="6">
    <location>
        <begin position="25"/>
        <end position="49"/>
    </location>
</feature>
<dbReference type="AlphaFoldDB" id="A0A0L0ES45"/>
<dbReference type="OrthoDB" id="241967at2"/>
<dbReference type="Pfam" id="PF12704">
    <property type="entry name" value="MacB_PCD"/>
    <property type="match status" value="1"/>
</dbReference>
<dbReference type="Proteomes" id="UP000036850">
    <property type="component" value="Unassembled WGS sequence"/>
</dbReference>
<dbReference type="PATRIC" id="fig|43658.6.peg.5539"/>
<evidence type="ECO:0000313" key="9">
    <source>
        <dbReference type="EMBL" id="KNC67239.1"/>
    </source>
</evidence>
<feature type="transmembrane region" description="Helical" evidence="6">
    <location>
        <begin position="311"/>
        <end position="336"/>
    </location>
</feature>
<evidence type="ECO:0000259" key="7">
    <source>
        <dbReference type="Pfam" id="PF02687"/>
    </source>
</evidence>
<accession>A0A0L0ES45</accession>
<evidence type="ECO:0000259" key="8">
    <source>
        <dbReference type="Pfam" id="PF12704"/>
    </source>
</evidence>
<gene>
    <name evidence="9" type="ORF">AC626_12055</name>
</gene>
<dbReference type="InterPro" id="IPR025857">
    <property type="entry name" value="MacB_PCD"/>
</dbReference>
<keyword evidence="5 6" id="KW-0472">Membrane</keyword>
<proteinExistence type="predicted"/>
<evidence type="ECO:0000256" key="5">
    <source>
        <dbReference type="ARBA" id="ARBA00023136"/>
    </source>
</evidence>
<keyword evidence="4 6" id="KW-1133">Transmembrane helix</keyword>
<evidence type="ECO:0000256" key="3">
    <source>
        <dbReference type="ARBA" id="ARBA00022692"/>
    </source>
</evidence>
<feature type="transmembrane region" description="Helical" evidence="6">
    <location>
        <begin position="266"/>
        <end position="291"/>
    </location>
</feature>
<evidence type="ECO:0000256" key="6">
    <source>
        <dbReference type="SAM" id="Phobius"/>
    </source>
</evidence>